<dbReference type="InterPro" id="IPR035965">
    <property type="entry name" value="PAS-like_dom_sf"/>
</dbReference>
<accession>A0ABY5PBW9</accession>
<dbReference type="CDD" id="cd00130">
    <property type="entry name" value="PAS"/>
    <property type="match status" value="1"/>
</dbReference>
<dbReference type="PROSITE" id="PS50883">
    <property type="entry name" value="EAL"/>
    <property type="match status" value="1"/>
</dbReference>
<dbReference type="InterPro" id="IPR029016">
    <property type="entry name" value="GAF-like_dom_sf"/>
</dbReference>
<keyword evidence="5" id="KW-1185">Reference proteome</keyword>
<dbReference type="InterPro" id="IPR029787">
    <property type="entry name" value="Nucleotide_cyclase"/>
</dbReference>
<dbReference type="Pfam" id="PF00563">
    <property type="entry name" value="EAL"/>
    <property type="match status" value="1"/>
</dbReference>
<evidence type="ECO:0000256" key="1">
    <source>
        <dbReference type="SAM" id="Phobius"/>
    </source>
</evidence>
<name>A0ABY5PBW9_9ACTN</name>
<feature type="transmembrane region" description="Helical" evidence="1">
    <location>
        <begin position="38"/>
        <end position="58"/>
    </location>
</feature>
<dbReference type="InterPro" id="IPR003018">
    <property type="entry name" value="GAF"/>
</dbReference>
<feature type="transmembrane region" description="Helical" evidence="1">
    <location>
        <begin position="98"/>
        <end position="122"/>
    </location>
</feature>
<reference evidence="5" key="1">
    <citation type="submission" date="2021-11" db="EMBL/GenBank/DDBJ databases">
        <title>Cultivation dependent microbiological survey of springs from the worlds oldest radium mine currently devoted to the extraction of radon-saturated water.</title>
        <authorList>
            <person name="Kapinusova G."/>
            <person name="Smrhova T."/>
            <person name="Strejcek M."/>
            <person name="Suman J."/>
            <person name="Jani K."/>
            <person name="Pajer P."/>
            <person name="Uhlik O."/>
        </authorList>
    </citation>
    <scope>NUCLEOTIDE SEQUENCE [LARGE SCALE GENOMIC DNA]</scope>
    <source>
        <strain evidence="5">J379</strain>
    </source>
</reference>
<dbReference type="RefSeq" id="WP_353862697.1">
    <property type="nucleotide sequence ID" value="NZ_CP088295.1"/>
</dbReference>
<evidence type="ECO:0000313" key="4">
    <source>
        <dbReference type="EMBL" id="UUY02164.1"/>
    </source>
</evidence>
<dbReference type="NCBIfam" id="TIGR00254">
    <property type="entry name" value="GGDEF"/>
    <property type="match status" value="1"/>
</dbReference>
<feature type="transmembrane region" description="Helical" evidence="1">
    <location>
        <begin position="227"/>
        <end position="247"/>
    </location>
</feature>
<dbReference type="SMART" id="SM00065">
    <property type="entry name" value="GAF"/>
    <property type="match status" value="1"/>
</dbReference>
<dbReference type="NCBIfam" id="TIGR00229">
    <property type="entry name" value="sensory_box"/>
    <property type="match status" value="1"/>
</dbReference>
<dbReference type="PROSITE" id="PS50887">
    <property type="entry name" value="GGDEF"/>
    <property type="match status" value="1"/>
</dbReference>
<dbReference type="Pfam" id="PF13185">
    <property type="entry name" value="GAF_2"/>
    <property type="match status" value="1"/>
</dbReference>
<feature type="transmembrane region" description="Helical" evidence="1">
    <location>
        <begin position="168"/>
        <end position="185"/>
    </location>
</feature>
<evidence type="ECO:0000259" key="2">
    <source>
        <dbReference type="PROSITE" id="PS50883"/>
    </source>
</evidence>
<evidence type="ECO:0000313" key="5">
    <source>
        <dbReference type="Proteomes" id="UP001058860"/>
    </source>
</evidence>
<dbReference type="SMART" id="SM00267">
    <property type="entry name" value="GGDEF"/>
    <property type="match status" value="1"/>
</dbReference>
<feature type="transmembrane region" description="Helical" evidence="1">
    <location>
        <begin position="134"/>
        <end position="156"/>
    </location>
</feature>
<dbReference type="SUPFAM" id="SSF55073">
    <property type="entry name" value="Nucleotide cyclase"/>
    <property type="match status" value="1"/>
</dbReference>
<dbReference type="CDD" id="cd01948">
    <property type="entry name" value="EAL"/>
    <property type="match status" value="1"/>
</dbReference>
<keyword evidence="1" id="KW-1133">Transmembrane helix</keyword>
<dbReference type="InterPro" id="IPR001633">
    <property type="entry name" value="EAL_dom"/>
</dbReference>
<proteinExistence type="predicted"/>
<dbReference type="SUPFAM" id="SSF141868">
    <property type="entry name" value="EAL domain-like"/>
    <property type="match status" value="1"/>
</dbReference>
<evidence type="ECO:0000259" key="3">
    <source>
        <dbReference type="PROSITE" id="PS50887"/>
    </source>
</evidence>
<dbReference type="SMART" id="SM00091">
    <property type="entry name" value="PAS"/>
    <property type="match status" value="1"/>
</dbReference>
<dbReference type="Pfam" id="PF08448">
    <property type="entry name" value="PAS_4"/>
    <property type="match status" value="1"/>
</dbReference>
<dbReference type="Pfam" id="PF00990">
    <property type="entry name" value="GGDEF"/>
    <property type="match status" value="1"/>
</dbReference>
<dbReference type="EMBL" id="CP088295">
    <property type="protein sequence ID" value="UUY02164.1"/>
    <property type="molecule type" value="Genomic_DNA"/>
</dbReference>
<dbReference type="InterPro" id="IPR052155">
    <property type="entry name" value="Biofilm_reg_signaling"/>
</dbReference>
<dbReference type="Proteomes" id="UP001058860">
    <property type="component" value="Chromosome"/>
</dbReference>
<dbReference type="PANTHER" id="PTHR44757:SF2">
    <property type="entry name" value="BIOFILM ARCHITECTURE MAINTENANCE PROTEIN MBAA"/>
    <property type="match status" value="1"/>
</dbReference>
<dbReference type="SUPFAM" id="SSF55781">
    <property type="entry name" value="GAF domain-like"/>
    <property type="match status" value="1"/>
</dbReference>
<dbReference type="InterPro" id="IPR043128">
    <property type="entry name" value="Rev_trsase/Diguanyl_cyclase"/>
</dbReference>
<feature type="transmembrane region" description="Helical" evidence="1">
    <location>
        <begin position="70"/>
        <end position="91"/>
    </location>
</feature>
<feature type="transmembrane region" description="Helical" evidence="1">
    <location>
        <begin position="12"/>
        <end position="31"/>
    </location>
</feature>
<dbReference type="Gene3D" id="3.30.70.270">
    <property type="match status" value="1"/>
</dbReference>
<keyword evidence="1" id="KW-0812">Transmembrane</keyword>
<protein>
    <submittedName>
        <fullName evidence="4">EAL domain-containing protein</fullName>
    </submittedName>
</protein>
<dbReference type="SMART" id="SM00052">
    <property type="entry name" value="EAL"/>
    <property type="match status" value="1"/>
</dbReference>
<keyword evidence="1" id="KW-0472">Membrane</keyword>
<dbReference type="InterPro" id="IPR035919">
    <property type="entry name" value="EAL_sf"/>
</dbReference>
<dbReference type="PANTHER" id="PTHR44757">
    <property type="entry name" value="DIGUANYLATE CYCLASE DGCP"/>
    <property type="match status" value="1"/>
</dbReference>
<sequence>MADGAAHAVLRWGLAALLYGAGAVVCWLRVIVVGRDRLAWTLLAVGVTLYVAGSVITVADGSADTESAPLAAHLGWLLFYPCAYAGLVVLARATLRPFTLAFALDGILLALALAAVAAAALVPQFGDDFATMDLIAGLSFPAGDLLLLGFSLWIALLAGWHTSPMWRLLVYAFALLLVADVGLAVQATTSTFGEDAISSTSYPLGLALIGVAAWQERGRTRELRADVTALLVLPACAVAGALLVLVVGEPLGLASAAEYLCFAVLVLAFIRMALVAGHLIGLQEGKRFERGFEEATIGMAIIDEHLRWVRVNPALAALLGATPRALTGGSVLDATPDHLHALSRQAFAETLRTGDPIIDERGQLVRRDGRRVNLLVTGSVIEGDDGAPQFFAQLRDITAELRADRRTEAVARLTRAALDEPDIGALMREFSEVVKGALPARLAAILVTDGADEDTRVASATGPVDAQLQRDVGRSNGQRAHTIATGLPVVVNDLPSEDRFVPSRWLLDAGIHRTLSVPVTSREGTSAVLAAHRGPDDPEFGTDDVRFMEAVANVLASALERADAEAEHRHLALHDPLTGLANRTLLAAHMDHALAAAERQDGRVALLLVDLDRFKGVNDTMGHSVGDQLLATVADRLRHHARGGDLVARLGGDEFVVVFDAVASVHDVVHVARRLLAAIAEPIEIAGRELDVTGSVGIVVADGAGGDPEGLLRDADVAMYRAKADGGGRYELFDADLRASVLDRLAVERDLRRAVERGELALHLQPLIDLERQRPVGFEALVRWDRPGHGLVSPASFIGVAEETGLIVPVGDWVLREACRQIAALNATAEEPILLSVNLSARQLTEDLILAVRSALTAEGLAPELLTLEITESFLIEEHGAMAVLDAVRELGVSLALDDFGTGYSSLSALQRHAVDTLKLDRTMVSSVATSATAAAVARAAVEMAAALGLDVVAEGIEDVEQLRIVRELGCQVAQGYLFARPMPAADAAAYLRGESWSGAFAAALPSR</sequence>
<dbReference type="InterPro" id="IPR000160">
    <property type="entry name" value="GGDEF_dom"/>
</dbReference>
<dbReference type="Gene3D" id="3.30.450.40">
    <property type="match status" value="1"/>
</dbReference>
<dbReference type="CDD" id="cd01949">
    <property type="entry name" value="GGDEF"/>
    <property type="match status" value="1"/>
</dbReference>
<dbReference type="InterPro" id="IPR000014">
    <property type="entry name" value="PAS"/>
</dbReference>
<dbReference type="Gene3D" id="3.30.450.20">
    <property type="entry name" value="PAS domain"/>
    <property type="match status" value="1"/>
</dbReference>
<dbReference type="InterPro" id="IPR013656">
    <property type="entry name" value="PAS_4"/>
</dbReference>
<organism evidence="4 5">
    <name type="scientific">Svornostia abyssi</name>
    <dbReference type="NCBI Taxonomy" id="2898438"/>
    <lineage>
        <taxon>Bacteria</taxon>
        <taxon>Bacillati</taxon>
        <taxon>Actinomycetota</taxon>
        <taxon>Thermoleophilia</taxon>
        <taxon>Solirubrobacterales</taxon>
        <taxon>Baekduiaceae</taxon>
        <taxon>Svornostia</taxon>
    </lineage>
</organism>
<gene>
    <name evidence="4" type="ORF">LRS13_15750</name>
</gene>
<dbReference type="Gene3D" id="3.20.20.450">
    <property type="entry name" value="EAL domain"/>
    <property type="match status" value="1"/>
</dbReference>
<dbReference type="SUPFAM" id="SSF55785">
    <property type="entry name" value="PYP-like sensor domain (PAS domain)"/>
    <property type="match status" value="1"/>
</dbReference>
<feature type="domain" description="EAL" evidence="2">
    <location>
        <begin position="744"/>
        <end position="996"/>
    </location>
</feature>
<feature type="domain" description="GGDEF" evidence="3">
    <location>
        <begin position="602"/>
        <end position="735"/>
    </location>
</feature>
<feature type="transmembrane region" description="Helical" evidence="1">
    <location>
        <begin position="259"/>
        <end position="280"/>
    </location>
</feature>